<feature type="domain" description="Cyclin-like" evidence="2">
    <location>
        <begin position="75"/>
        <end position="174"/>
    </location>
</feature>
<comment type="caution">
    <text evidence="3">The sequence shown here is derived from an EMBL/GenBank/DDBJ whole genome shotgun (WGS) entry which is preliminary data.</text>
</comment>
<evidence type="ECO:0000256" key="1">
    <source>
        <dbReference type="RuleBase" id="RU000383"/>
    </source>
</evidence>
<keyword evidence="1" id="KW-0195">Cyclin</keyword>
<evidence type="ECO:0000313" key="3">
    <source>
        <dbReference type="EMBL" id="GMM48041.1"/>
    </source>
</evidence>
<dbReference type="InterPro" id="IPR043198">
    <property type="entry name" value="Cyclin/Ssn8"/>
</dbReference>
<dbReference type="GO" id="GO:0016538">
    <property type="term" value="F:cyclin-dependent protein serine/threonine kinase regulator activity"/>
    <property type="evidence" value="ECO:0007669"/>
    <property type="project" value="InterPro"/>
</dbReference>
<accession>A0AAV5RBN7</accession>
<dbReference type="Pfam" id="PF00134">
    <property type="entry name" value="Cyclin_N"/>
    <property type="match status" value="1"/>
</dbReference>
<dbReference type="Proteomes" id="UP001378960">
    <property type="component" value="Unassembled WGS sequence"/>
</dbReference>
<dbReference type="EMBL" id="BTGB01000009">
    <property type="protein sequence ID" value="GMM48041.1"/>
    <property type="molecule type" value="Genomic_DNA"/>
</dbReference>
<reference evidence="3 4" key="1">
    <citation type="journal article" date="2023" name="Elife">
        <title>Identification of key yeast species and microbe-microbe interactions impacting larval growth of Drosophila in the wild.</title>
        <authorList>
            <person name="Mure A."/>
            <person name="Sugiura Y."/>
            <person name="Maeda R."/>
            <person name="Honda K."/>
            <person name="Sakurai N."/>
            <person name="Takahashi Y."/>
            <person name="Watada M."/>
            <person name="Katoh T."/>
            <person name="Gotoh A."/>
            <person name="Gotoh Y."/>
            <person name="Taniguchi I."/>
            <person name="Nakamura K."/>
            <person name="Hayashi T."/>
            <person name="Katayama T."/>
            <person name="Uemura T."/>
            <person name="Hattori Y."/>
        </authorList>
    </citation>
    <scope>NUCLEOTIDE SEQUENCE [LARGE SCALE GENOMIC DNA]</scope>
    <source>
        <strain evidence="3 4">PK-24</strain>
    </source>
</reference>
<dbReference type="InterPro" id="IPR036915">
    <property type="entry name" value="Cyclin-like_sf"/>
</dbReference>
<organism evidence="3 4">
    <name type="scientific">Pichia kluyveri</name>
    <name type="common">Yeast</name>
    <dbReference type="NCBI Taxonomy" id="36015"/>
    <lineage>
        <taxon>Eukaryota</taxon>
        <taxon>Fungi</taxon>
        <taxon>Dikarya</taxon>
        <taxon>Ascomycota</taxon>
        <taxon>Saccharomycotina</taxon>
        <taxon>Pichiomycetes</taxon>
        <taxon>Pichiales</taxon>
        <taxon>Pichiaceae</taxon>
        <taxon>Pichia</taxon>
    </lineage>
</organism>
<name>A0AAV5RBN7_PICKL</name>
<gene>
    <name evidence="3" type="ORF">DAPK24_046390</name>
</gene>
<evidence type="ECO:0000313" key="4">
    <source>
        <dbReference type="Proteomes" id="UP001378960"/>
    </source>
</evidence>
<dbReference type="SMART" id="SM00385">
    <property type="entry name" value="CYCLIN"/>
    <property type="match status" value="2"/>
</dbReference>
<proteinExistence type="inferred from homology"/>
<comment type="similarity">
    <text evidence="1">Belongs to the cyclin family.</text>
</comment>
<dbReference type="CDD" id="cd00043">
    <property type="entry name" value="CYCLIN_SF"/>
    <property type="match status" value="1"/>
</dbReference>
<evidence type="ECO:0000259" key="2">
    <source>
        <dbReference type="SMART" id="SM00385"/>
    </source>
</evidence>
<dbReference type="GO" id="GO:0006357">
    <property type="term" value="P:regulation of transcription by RNA polymerase II"/>
    <property type="evidence" value="ECO:0007669"/>
    <property type="project" value="InterPro"/>
</dbReference>
<dbReference type="Gene3D" id="1.10.472.10">
    <property type="entry name" value="Cyclin-like"/>
    <property type="match status" value="1"/>
</dbReference>
<keyword evidence="4" id="KW-1185">Reference proteome</keyword>
<dbReference type="PANTHER" id="PTHR10026">
    <property type="entry name" value="CYCLIN"/>
    <property type="match status" value="1"/>
</dbReference>
<dbReference type="SUPFAM" id="SSF47954">
    <property type="entry name" value="Cyclin-like"/>
    <property type="match status" value="2"/>
</dbReference>
<dbReference type="InterPro" id="IPR006671">
    <property type="entry name" value="Cyclin_N"/>
</dbReference>
<protein>
    <recommendedName>
        <fullName evidence="2">Cyclin-like domain-containing protein</fullName>
    </recommendedName>
</protein>
<sequence length="320" mass="37179">MSYQNENVAPSFSGKKVVPQKLAEATEKSDYWEEVIDIPQTSWIFDFEEFENNTPSRKKGISFTDEITKRVKGITFIFNCCKQLRLSRSVGLTAATCFHRFYMCDDLMKYHYFEVAGTALFVACKSEECRRSLKDVVKVCARVASGKPDVIDEESKVYWRWKDLMVKLEETMLFHLNFEVTPLNQYKLSMDALKIMDIVEEQNSISQELNEKAKKLFGHCTYLFELFARIPICLLYSTNCICALVLVLACKKFDESLPTEFIRKEFDTSVEDIIKCYDSVMLLSLEVESLDKYFRILQFIPRATKDDINEIFTGKGENPF</sequence>
<feature type="domain" description="Cyclin-like" evidence="2">
    <location>
        <begin position="193"/>
        <end position="282"/>
    </location>
</feature>
<dbReference type="InterPro" id="IPR013763">
    <property type="entry name" value="Cyclin-like_dom"/>
</dbReference>
<dbReference type="AlphaFoldDB" id="A0AAV5RBN7"/>